<sequence>MNSVLSPTRSVVENKSGYISETSSLLNVVIHGKHITPIVQVVGSPYSDHDFVISSLDLKSPKIVDPLRIARVMNEKSLELITEKKSLVDFSFIDRYSNINDKWEAIHDKLIEILDLVSPHKKITFKKK</sequence>
<evidence type="ECO:0000313" key="1">
    <source>
        <dbReference type="EMBL" id="RMZ93788.1"/>
    </source>
</evidence>
<dbReference type="Proteomes" id="UP000276133">
    <property type="component" value="Unassembled WGS sequence"/>
</dbReference>
<dbReference type="EMBL" id="REGN01013554">
    <property type="protein sequence ID" value="RMZ93788.1"/>
    <property type="molecule type" value="Genomic_DNA"/>
</dbReference>
<protein>
    <recommendedName>
        <fullName evidence="3">RNA-directed DNA polymerase from mobile element jockey-like</fullName>
    </recommendedName>
</protein>
<reference evidence="1 2" key="1">
    <citation type="journal article" date="2018" name="Sci. Rep.">
        <title>Genomic signatures of local adaptation to the degree of environmental predictability in rotifers.</title>
        <authorList>
            <person name="Franch-Gras L."/>
            <person name="Hahn C."/>
            <person name="Garcia-Roger E.M."/>
            <person name="Carmona M.J."/>
            <person name="Serra M."/>
            <person name="Gomez A."/>
        </authorList>
    </citation>
    <scope>NUCLEOTIDE SEQUENCE [LARGE SCALE GENOMIC DNA]</scope>
    <source>
        <strain evidence="1">HYR1</strain>
    </source>
</reference>
<organism evidence="1 2">
    <name type="scientific">Brachionus plicatilis</name>
    <name type="common">Marine rotifer</name>
    <name type="synonym">Brachionus muelleri</name>
    <dbReference type="NCBI Taxonomy" id="10195"/>
    <lineage>
        <taxon>Eukaryota</taxon>
        <taxon>Metazoa</taxon>
        <taxon>Spiralia</taxon>
        <taxon>Gnathifera</taxon>
        <taxon>Rotifera</taxon>
        <taxon>Eurotatoria</taxon>
        <taxon>Monogononta</taxon>
        <taxon>Pseudotrocha</taxon>
        <taxon>Ploima</taxon>
        <taxon>Brachionidae</taxon>
        <taxon>Brachionus</taxon>
    </lineage>
</organism>
<dbReference type="AlphaFoldDB" id="A0A3M7P3Z5"/>
<evidence type="ECO:0000313" key="2">
    <source>
        <dbReference type="Proteomes" id="UP000276133"/>
    </source>
</evidence>
<evidence type="ECO:0008006" key="3">
    <source>
        <dbReference type="Google" id="ProtNLM"/>
    </source>
</evidence>
<gene>
    <name evidence="1" type="ORF">BpHYR1_033933</name>
</gene>
<comment type="caution">
    <text evidence="1">The sequence shown here is derived from an EMBL/GenBank/DDBJ whole genome shotgun (WGS) entry which is preliminary data.</text>
</comment>
<keyword evidence="2" id="KW-1185">Reference proteome</keyword>
<name>A0A3M7P3Z5_BRAPC</name>
<proteinExistence type="predicted"/>
<accession>A0A3M7P3Z5</accession>